<dbReference type="GO" id="GO:0004364">
    <property type="term" value="F:glutathione transferase activity"/>
    <property type="evidence" value="ECO:0007669"/>
    <property type="project" value="TreeGrafter"/>
</dbReference>
<dbReference type="GO" id="GO:0006749">
    <property type="term" value="P:glutathione metabolic process"/>
    <property type="evidence" value="ECO:0007669"/>
    <property type="project" value="TreeGrafter"/>
</dbReference>
<dbReference type="InterPro" id="IPR014440">
    <property type="entry name" value="HCCAis_GSTk"/>
</dbReference>
<feature type="domain" description="DSBA-like thioredoxin" evidence="1">
    <location>
        <begin position="6"/>
        <end position="191"/>
    </location>
</feature>
<organism evidence="2">
    <name type="scientific">uncultured marine microorganism HF4000_141F21</name>
    <dbReference type="NCBI Taxonomy" id="455525"/>
    <lineage>
        <taxon>unclassified sequences</taxon>
        <taxon>environmental samples</taxon>
    </lineage>
</organism>
<dbReference type="GO" id="GO:0018845">
    <property type="term" value="F:2-hydroxychromene-2-carboxylate isomerase activity"/>
    <property type="evidence" value="ECO:0007669"/>
    <property type="project" value="InterPro"/>
</dbReference>
<protein>
    <submittedName>
        <fullName evidence="2">Putative DSBA-like thioredoxin domain protein</fullName>
    </submittedName>
</protein>
<proteinExistence type="predicted"/>
<dbReference type="GO" id="GO:0004602">
    <property type="term" value="F:glutathione peroxidase activity"/>
    <property type="evidence" value="ECO:0007669"/>
    <property type="project" value="TreeGrafter"/>
</dbReference>
<dbReference type="GO" id="GO:1901170">
    <property type="term" value="P:naphthalene catabolic process"/>
    <property type="evidence" value="ECO:0007669"/>
    <property type="project" value="InterPro"/>
</dbReference>
<dbReference type="EMBL" id="EU016584">
    <property type="protein sequence ID" value="ABZ06740.1"/>
    <property type="molecule type" value="Genomic_DNA"/>
</dbReference>
<dbReference type="InterPro" id="IPR036249">
    <property type="entry name" value="Thioredoxin-like_sf"/>
</dbReference>
<dbReference type="Gene3D" id="3.40.30.10">
    <property type="entry name" value="Glutaredoxin"/>
    <property type="match status" value="1"/>
</dbReference>
<gene>
    <name evidence="2" type="ORF">ALOHA_HF4000141F21ctg1g6</name>
</gene>
<accession>B3T2D1</accession>
<dbReference type="AlphaFoldDB" id="B3T2D1"/>
<dbReference type="InterPro" id="IPR001853">
    <property type="entry name" value="DSBA-like_thioredoxin_dom"/>
</dbReference>
<dbReference type="PANTHER" id="PTHR42943">
    <property type="entry name" value="GLUTATHIONE S-TRANSFERASE KAPPA"/>
    <property type="match status" value="1"/>
</dbReference>
<sequence length="195" mass="22875">MIKPFEFYFDFASPYTFIAHKKIRKIEKENSIKMKYIPILLGGLLKSAGIKANVDIPIKAKYMIKDCKLWAEKYNIIFKFNNYFPIKTLDLMRCVLVAEKKNFAQNFINKIFDAIWKDGLNLNDNTIVEKLLKNLDINPKTFLMEAIDPKIKDELKKRTDDAYKKGIFGAPSFIVNNKMFWGQDRLEFVLNEAKK</sequence>
<dbReference type="PANTHER" id="PTHR42943:SF2">
    <property type="entry name" value="GLUTATHIONE S-TRANSFERASE KAPPA 1"/>
    <property type="match status" value="1"/>
</dbReference>
<name>B3T2D1_9ZZZZ</name>
<dbReference type="InterPro" id="IPR044087">
    <property type="entry name" value="NahD-like"/>
</dbReference>
<dbReference type="PIRSF" id="PIRSF006386">
    <property type="entry name" value="HCCAis_GSTk"/>
    <property type="match status" value="1"/>
</dbReference>
<evidence type="ECO:0000259" key="1">
    <source>
        <dbReference type="Pfam" id="PF01323"/>
    </source>
</evidence>
<reference evidence="2" key="1">
    <citation type="journal article" date="2008" name="ISME J.">
        <title>Genomic patterns of recombination, clonal divergence and environment in marine microbial populations.</title>
        <authorList>
            <person name="Konstantinidis K.T."/>
            <person name="Delong E.F."/>
        </authorList>
    </citation>
    <scope>NUCLEOTIDE SEQUENCE</scope>
</reference>
<dbReference type="CDD" id="cd03022">
    <property type="entry name" value="DsbA_HCCA_Iso"/>
    <property type="match status" value="1"/>
</dbReference>
<dbReference type="SUPFAM" id="SSF52833">
    <property type="entry name" value="Thioredoxin-like"/>
    <property type="match status" value="1"/>
</dbReference>
<dbReference type="InterPro" id="IPR051924">
    <property type="entry name" value="GST_Kappa/NadH"/>
</dbReference>
<dbReference type="Pfam" id="PF01323">
    <property type="entry name" value="DSBA"/>
    <property type="match status" value="1"/>
</dbReference>
<evidence type="ECO:0000313" key="2">
    <source>
        <dbReference type="EMBL" id="ABZ06740.1"/>
    </source>
</evidence>